<evidence type="ECO:0000313" key="13">
    <source>
        <dbReference type="Proteomes" id="UP000235145"/>
    </source>
</evidence>
<keyword evidence="5" id="KW-0507">mRNA processing</keyword>
<keyword evidence="8" id="KW-0539">Nucleus</keyword>
<evidence type="ECO:0000256" key="2">
    <source>
        <dbReference type="ARBA" id="ARBA00004496"/>
    </source>
</evidence>
<dbReference type="EMBL" id="NBSK02000003">
    <property type="protein sequence ID" value="KAJ0217341.1"/>
    <property type="molecule type" value="Genomic_DNA"/>
</dbReference>
<dbReference type="PANTHER" id="PTHR13445">
    <property type="entry name" value="TUMOR SUPPRESSING SUBTRANSFERABLE CANDIDATE 4 TSSC4"/>
    <property type="match status" value="1"/>
</dbReference>
<dbReference type="OrthoDB" id="1906282at2759"/>
<evidence type="ECO:0000256" key="7">
    <source>
        <dbReference type="ARBA" id="ARBA00023187"/>
    </source>
</evidence>
<dbReference type="GO" id="GO:0008380">
    <property type="term" value="P:RNA splicing"/>
    <property type="evidence" value="ECO:0007669"/>
    <property type="project" value="UniProtKB-KW"/>
</dbReference>
<accession>A0A9R1XL99</accession>
<feature type="region of interest" description="Disordered" evidence="11">
    <location>
        <begin position="83"/>
        <end position="140"/>
    </location>
</feature>
<sequence length="363" mass="41051">MEDSFKVRVDRAFGSLEASSSSTIKSTSSSLSSLWCLTDEEIKRNEWIQDKITVHKDKDDEHIHRLKTPKIYSSFLQGLLAEPSTSHQDLESDIQELEDEEDEEQQPPLSKPDDHSNDDWNIRSSVGMDCTLDNEEEEDGYDKVALGREESTDRFYMRDVNDYEVEMDSNNELPDSITDVIRDPRANHMAAKLRLKEDEESARKLGLQVSENNNIQESTTTENQISTPFVPDYVRNPSKYTHYTFDSMDDADEETNRKAYMDFFNLLKGSGGGGGGDMETEDVSMESQTSIVFTPRKKKSSDDTMKKSKADAGYKKVVPAGIAGEDVEDSVGVCVMDEDEAEMAMNKQRGGRRYRTKASSDVE</sequence>
<feature type="region of interest" description="Disordered" evidence="11">
    <location>
        <begin position="207"/>
        <end position="232"/>
    </location>
</feature>
<gene>
    <name evidence="12" type="ORF">LSAT_V11C300143360</name>
</gene>
<evidence type="ECO:0000256" key="11">
    <source>
        <dbReference type="SAM" id="MobiDB-lite"/>
    </source>
</evidence>
<comment type="caution">
    <text evidence="12">The sequence shown here is derived from an EMBL/GenBank/DDBJ whole genome shotgun (WGS) entry which is preliminary data.</text>
</comment>
<dbReference type="Proteomes" id="UP000235145">
    <property type="component" value="Unassembled WGS sequence"/>
</dbReference>
<keyword evidence="6" id="KW-0747">Spliceosome</keyword>
<keyword evidence="7" id="KW-0508">mRNA splicing</keyword>
<feature type="compositionally biased region" description="Basic and acidic residues" evidence="11">
    <location>
        <begin position="300"/>
        <end position="311"/>
    </location>
</feature>
<evidence type="ECO:0000256" key="9">
    <source>
        <dbReference type="ARBA" id="ARBA00035304"/>
    </source>
</evidence>
<comment type="subcellular location">
    <subcellularLocation>
        <location evidence="2">Cytoplasm</location>
    </subcellularLocation>
    <subcellularLocation>
        <location evidence="1">Nucleus</location>
    </subcellularLocation>
</comment>
<dbReference type="GO" id="GO:0005681">
    <property type="term" value="C:spliceosomal complex"/>
    <property type="evidence" value="ECO:0007669"/>
    <property type="project" value="UniProtKB-KW"/>
</dbReference>
<name>A0A9R1XL99_LACSA</name>
<evidence type="ECO:0000313" key="12">
    <source>
        <dbReference type="EMBL" id="KAJ0217341.1"/>
    </source>
</evidence>
<comment type="function">
    <text evidence="10">Protein associated with the U5 snRNP, during its maturation and its post-splicing recycling and which is required for spliceosomal tri-snRNP complex assembly in the nucleus. Has a molecular sequestering activity and transiently hinders SNRNP200 binding sites for constitutive splicing factors that intervene later during the assembly of the spliceosome and splicing. Together with its molecular sequestering activity, may also function as a molecular adapter and placeholder, coordinating the assembly of the U5 snRNP and its association with the U4/U6 di-snRNP.</text>
</comment>
<protein>
    <recommendedName>
        <fullName evidence="9">U5 small nuclear ribonucleoprotein TSSC4</fullName>
    </recommendedName>
</protein>
<dbReference type="InterPro" id="IPR029338">
    <property type="entry name" value="TSSC4"/>
</dbReference>
<evidence type="ECO:0000256" key="8">
    <source>
        <dbReference type="ARBA" id="ARBA00023242"/>
    </source>
</evidence>
<dbReference type="GO" id="GO:0005737">
    <property type="term" value="C:cytoplasm"/>
    <property type="evidence" value="ECO:0007669"/>
    <property type="project" value="UniProtKB-SubCell"/>
</dbReference>
<dbReference type="Gramene" id="rna-gnl|WGS:NBSK|LSAT_0X41321_mrna">
    <property type="protein sequence ID" value="cds-PLY62006.1"/>
    <property type="gene ID" value="gene-LSAT_0X41321"/>
</dbReference>
<feature type="compositionally biased region" description="Basic and acidic residues" evidence="11">
    <location>
        <begin position="111"/>
        <end position="121"/>
    </location>
</feature>
<dbReference type="PANTHER" id="PTHR13445:SF3">
    <property type="entry name" value="U5 SMALL NUCLEAR RIBONUCLEOPROTEIN TSSC4"/>
    <property type="match status" value="1"/>
</dbReference>
<dbReference type="AlphaFoldDB" id="A0A9R1XL99"/>
<evidence type="ECO:0000256" key="3">
    <source>
        <dbReference type="ARBA" id="ARBA00010362"/>
    </source>
</evidence>
<evidence type="ECO:0000256" key="4">
    <source>
        <dbReference type="ARBA" id="ARBA00022490"/>
    </source>
</evidence>
<proteinExistence type="inferred from homology"/>
<organism evidence="12 13">
    <name type="scientific">Lactuca sativa</name>
    <name type="common">Garden lettuce</name>
    <dbReference type="NCBI Taxonomy" id="4236"/>
    <lineage>
        <taxon>Eukaryota</taxon>
        <taxon>Viridiplantae</taxon>
        <taxon>Streptophyta</taxon>
        <taxon>Embryophyta</taxon>
        <taxon>Tracheophyta</taxon>
        <taxon>Spermatophyta</taxon>
        <taxon>Magnoliopsida</taxon>
        <taxon>eudicotyledons</taxon>
        <taxon>Gunneridae</taxon>
        <taxon>Pentapetalae</taxon>
        <taxon>asterids</taxon>
        <taxon>campanulids</taxon>
        <taxon>Asterales</taxon>
        <taxon>Asteraceae</taxon>
        <taxon>Cichorioideae</taxon>
        <taxon>Cichorieae</taxon>
        <taxon>Lactucinae</taxon>
        <taxon>Lactuca</taxon>
    </lineage>
</organism>
<evidence type="ECO:0000256" key="5">
    <source>
        <dbReference type="ARBA" id="ARBA00022664"/>
    </source>
</evidence>
<keyword evidence="13" id="KW-1185">Reference proteome</keyword>
<dbReference type="Pfam" id="PF15264">
    <property type="entry name" value="TSSC4"/>
    <property type="match status" value="1"/>
</dbReference>
<feature type="region of interest" description="Disordered" evidence="11">
    <location>
        <begin position="271"/>
        <end position="311"/>
    </location>
</feature>
<feature type="region of interest" description="Disordered" evidence="11">
    <location>
        <begin position="344"/>
        <end position="363"/>
    </location>
</feature>
<dbReference type="GO" id="GO:0006397">
    <property type="term" value="P:mRNA processing"/>
    <property type="evidence" value="ECO:0007669"/>
    <property type="project" value="UniProtKB-KW"/>
</dbReference>
<comment type="similarity">
    <text evidence="3">Belongs to the TSSC4 family.</text>
</comment>
<evidence type="ECO:0000256" key="1">
    <source>
        <dbReference type="ARBA" id="ARBA00004123"/>
    </source>
</evidence>
<feature type="compositionally biased region" description="Acidic residues" evidence="11">
    <location>
        <begin position="91"/>
        <end position="105"/>
    </location>
</feature>
<feature type="compositionally biased region" description="Polar residues" evidence="11">
    <location>
        <begin position="209"/>
        <end position="227"/>
    </location>
</feature>
<keyword evidence="4" id="KW-0963">Cytoplasm</keyword>
<evidence type="ECO:0000256" key="10">
    <source>
        <dbReference type="ARBA" id="ARBA00045970"/>
    </source>
</evidence>
<evidence type="ECO:0000256" key="6">
    <source>
        <dbReference type="ARBA" id="ARBA00022728"/>
    </source>
</evidence>
<reference evidence="12 13" key="1">
    <citation type="journal article" date="2017" name="Nat. Commun.">
        <title>Genome assembly with in vitro proximity ligation data and whole-genome triplication in lettuce.</title>
        <authorList>
            <person name="Reyes-Chin-Wo S."/>
            <person name="Wang Z."/>
            <person name="Yang X."/>
            <person name="Kozik A."/>
            <person name="Arikit S."/>
            <person name="Song C."/>
            <person name="Xia L."/>
            <person name="Froenicke L."/>
            <person name="Lavelle D.O."/>
            <person name="Truco M.J."/>
            <person name="Xia R."/>
            <person name="Zhu S."/>
            <person name="Xu C."/>
            <person name="Xu H."/>
            <person name="Xu X."/>
            <person name="Cox K."/>
            <person name="Korf I."/>
            <person name="Meyers B.C."/>
            <person name="Michelmore R.W."/>
        </authorList>
    </citation>
    <scope>NUCLEOTIDE SEQUENCE [LARGE SCALE GENOMIC DNA]</scope>
    <source>
        <strain evidence="13">cv. Salinas</strain>
        <tissue evidence="12">Seedlings</tissue>
    </source>
</reference>